<dbReference type="PANTHER" id="PTHR48083">
    <property type="entry name" value="MEDIUM-CHAIN SPECIFIC ACYL-COA DEHYDROGENASE, MITOCHONDRIAL-RELATED"/>
    <property type="match status" value="1"/>
</dbReference>
<feature type="domain" description="Acyl-CoA dehydrogenase C-terminal bacterial-type" evidence="16">
    <location>
        <begin position="519"/>
        <end position="802"/>
    </location>
</feature>
<evidence type="ECO:0000313" key="17">
    <source>
        <dbReference type="EMBL" id="VAX22395.1"/>
    </source>
</evidence>
<dbReference type="SUPFAM" id="SSF56645">
    <property type="entry name" value="Acyl-CoA dehydrogenase NM domain-like"/>
    <property type="match status" value="1"/>
</dbReference>
<keyword evidence="9" id="KW-0560">Oxidoreductase</keyword>
<comment type="similarity">
    <text evidence="3">Belongs to the acyl-CoA dehydrogenase family.</text>
</comment>
<dbReference type="PROSITE" id="PS00072">
    <property type="entry name" value="ACYL_COA_DH_1"/>
    <property type="match status" value="1"/>
</dbReference>
<evidence type="ECO:0000259" key="15">
    <source>
        <dbReference type="Pfam" id="PF02771"/>
    </source>
</evidence>
<organism evidence="17">
    <name type="scientific">hydrothermal vent metagenome</name>
    <dbReference type="NCBI Taxonomy" id="652676"/>
    <lineage>
        <taxon>unclassified sequences</taxon>
        <taxon>metagenomes</taxon>
        <taxon>ecological metagenomes</taxon>
    </lineage>
</organism>
<dbReference type="InterPro" id="IPR015396">
    <property type="entry name" value="FadE_C"/>
</dbReference>
<dbReference type="InterPro" id="IPR006091">
    <property type="entry name" value="Acyl-CoA_Oxase/DH_mid-dom"/>
</dbReference>
<dbReference type="InterPro" id="IPR037069">
    <property type="entry name" value="AcylCoA_DH/ox_N_sf"/>
</dbReference>
<dbReference type="Gene3D" id="1.10.540.10">
    <property type="entry name" value="Acyl-CoA dehydrogenase/oxidase, N-terminal domain"/>
    <property type="match status" value="1"/>
</dbReference>
<dbReference type="EMBL" id="UOGE01000074">
    <property type="protein sequence ID" value="VAX22395.1"/>
    <property type="molecule type" value="Genomic_DNA"/>
</dbReference>
<evidence type="ECO:0000256" key="7">
    <source>
        <dbReference type="ARBA" id="ARBA00022630"/>
    </source>
</evidence>
<evidence type="ECO:0000256" key="10">
    <source>
        <dbReference type="ARBA" id="ARBA00047882"/>
    </source>
</evidence>
<dbReference type="GO" id="GO:0033539">
    <property type="term" value="P:fatty acid beta-oxidation using acyl-CoA dehydrogenase"/>
    <property type="evidence" value="ECO:0007669"/>
    <property type="project" value="InterPro"/>
</dbReference>
<evidence type="ECO:0000256" key="11">
    <source>
        <dbReference type="ARBA" id="ARBA00049247"/>
    </source>
</evidence>
<evidence type="ECO:0000256" key="9">
    <source>
        <dbReference type="ARBA" id="ARBA00023002"/>
    </source>
</evidence>
<dbReference type="AlphaFoldDB" id="A0A3B1CTH0"/>
<dbReference type="GO" id="GO:0005737">
    <property type="term" value="C:cytoplasm"/>
    <property type="evidence" value="ECO:0007669"/>
    <property type="project" value="UniProtKB-ARBA"/>
</dbReference>
<feature type="transmembrane region" description="Helical" evidence="12">
    <location>
        <begin position="44"/>
        <end position="63"/>
    </location>
</feature>
<dbReference type="Pfam" id="PF00441">
    <property type="entry name" value="Acyl-CoA_dh_1"/>
    <property type="match status" value="1"/>
</dbReference>
<keyword evidence="12" id="KW-1133">Transmembrane helix</keyword>
<dbReference type="Pfam" id="PF02770">
    <property type="entry name" value="Acyl-CoA_dh_M"/>
    <property type="match status" value="1"/>
</dbReference>
<keyword evidence="12" id="KW-0812">Transmembrane</keyword>
<dbReference type="EC" id="1.3.8.7" evidence="4"/>
<dbReference type="FunFam" id="1.20.140.10:FF:000009">
    <property type="entry name" value="Acyl-CoA dehydrogenase"/>
    <property type="match status" value="1"/>
</dbReference>
<evidence type="ECO:0000256" key="12">
    <source>
        <dbReference type="SAM" id="Phobius"/>
    </source>
</evidence>
<protein>
    <recommendedName>
        <fullName evidence="6">Acyl-coenzyme A dehydrogenase</fullName>
        <ecNumber evidence="4">1.3.8.7</ecNumber>
        <ecNumber evidence="5">1.3.8.8</ecNumber>
    </recommendedName>
</protein>
<dbReference type="Gene3D" id="2.40.110.10">
    <property type="entry name" value="Butyryl-CoA Dehydrogenase, subunit A, domain 2"/>
    <property type="match status" value="1"/>
</dbReference>
<evidence type="ECO:0000259" key="13">
    <source>
        <dbReference type="Pfam" id="PF00441"/>
    </source>
</evidence>
<dbReference type="GO" id="GO:0050660">
    <property type="term" value="F:flavin adenine dinucleotide binding"/>
    <property type="evidence" value="ECO:0007669"/>
    <property type="project" value="InterPro"/>
</dbReference>
<feature type="domain" description="Acyl-CoA dehydrogenase/oxidase N-terminal" evidence="15">
    <location>
        <begin position="144"/>
        <end position="237"/>
    </location>
</feature>
<dbReference type="InterPro" id="IPR046373">
    <property type="entry name" value="Acyl-CoA_Oxase/DH_mid-dom_sf"/>
</dbReference>
<evidence type="ECO:0000256" key="8">
    <source>
        <dbReference type="ARBA" id="ARBA00022827"/>
    </source>
</evidence>
<dbReference type="Pfam" id="PF02771">
    <property type="entry name" value="Acyl-CoA_dh_N"/>
    <property type="match status" value="1"/>
</dbReference>
<dbReference type="InterPro" id="IPR013786">
    <property type="entry name" value="AcylCoA_DH/ox_N"/>
</dbReference>
<keyword evidence="8" id="KW-0274">FAD</keyword>
<dbReference type="NCBIfam" id="NF007000">
    <property type="entry name" value="PRK09463.1"/>
    <property type="match status" value="1"/>
</dbReference>
<evidence type="ECO:0000256" key="2">
    <source>
        <dbReference type="ARBA" id="ARBA00005005"/>
    </source>
</evidence>
<dbReference type="SUPFAM" id="SSF47203">
    <property type="entry name" value="Acyl-CoA dehydrogenase C-terminal domain-like"/>
    <property type="match status" value="1"/>
</dbReference>
<comment type="catalytic activity">
    <reaction evidence="10">
        <text>a medium-chain 2,3-saturated fatty acyl-CoA + oxidized [electron-transfer flavoprotein] + H(+) = a medium-chain (2E)-enoyl-CoA + reduced [electron-transfer flavoprotein]</text>
        <dbReference type="Rhea" id="RHEA:14477"/>
        <dbReference type="Rhea" id="RHEA-COMP:10685"/>
        <dbReference type="Rhea" id="RHEA-COMP:10686"/>
        <dbReference type="ChEBI" id="CHEBI:15378"/>
        <dbReference type="ChEBI" id="CHEBI:57692"/>
        <dbReference type="ChEBI" id="CHEBI:58307"/>
        <dbReference type="ChEBI" id="CHEBI:83723"/>
        <dbReference type="ChEBI" id="CHEBI:83726"/>
        <dbReference type="EC" id="1.3.8.7"/>
    </reaction>
</comment>
<comment type="catalytic activity">
    <reaction evidence="11">
        <text>a long-chain 2,3-saturated fatty acyl-CoA + oxidized [electron-transfer flavoprotein] + H(+) = a long-chain (2E)-enoyl-CoA + reduced [electron-transfer flavoprotein]</text>
        <dbReference type="Rhea" id="RHEA:17721"/>
        <dbReference type="Rhea" id="RHEA-COMP:10685"/>
        <dbReference type="Rhea" id="RHEA-COMP:10686"/>
        <dbReference type="ChEBI" id="CHEBI:15378"/>
        <dbReference type="ChEBI" id="CHEBI:57692"/>
        <dbReference type="ChEBI" id="CHEBI:58307"/>
        <dbReference type="ChEBI" id="CHEBI:83721"/>
        <dbReference type="ChEBI" id="CHEBI:83727"/>
        <dbReference type="EC" id="1.3.8.8"/>
    </reaction>
</comment>
<keyword evidence="12" id="KW-0472">Membrane</keyword>
<comment type="cofactor">
    <cofactor evidence="1">
        <name>FAD</name>
        <dbReference type="ChEBI" id="CHEBI:57692"/>
    </cofactor>
</comment>
<dbReference type="InterPro" id="IPR036250">
    <property type="entry name" value="AcylCo_DH-like_C"/>
</dbReference>
<evidence type="ECO:0000259" key="14">
    <source>
        <dbReference type="Pfam" id="PF02770"/>
    </source>
</evidence>
<keyword evidence="7" id="KW-0285">Flavoprotein</keyword>
<dbReference type="InterPro" id="IPR050741">
    <property type="entry name" value="Acyl-CoA_dehydrogenase"/>
</dbReference>
<evidence type="ECO:0000256" key="6">
    <source>
        <dbReference type="ARBA" id="ARBA00020144"/>
    </source>
</evidence>
<dbReference type="Pfam" id="PF09317">
    <property type="entry name" value="ACDH_C"/>
    <property type="match status" value="1"/>
</dbReference>
<sequence length="813" mass="88910">MGILFAIVFIYLTCLVLLYFRVSLLLSSGFIAALLVLWSNTGDGGPFGITFLWLVYLAVAIPLNTSSLRRILISDHVLALFKKLMPTVSRTEREALEAGTVWWEGELFSGRPDWSKLTEIAQPRLNAEEKAFLAGPVEKLCEMMNDWEITTIDHDLTPETWDFIKKEKFFGMIIPKEYGGLGFSALGHSEVVLKVASRSLAAAVTLMVPNSLGPAELIMHYGTDEQKKKYLPTLANGTDVPCFGLTEPLAGSDASSISSSGVVTKGTFGGKEVTGIRLNWDKRYITLAPVCTVMGLAFRLYDPDHLIGDTEDIGITVCLCPADLPGVSVGEIHDPLGIPFSNGPTRGKDVFIPLDFIVGGVKQAGKGWKMLMERLAVGRGISLPGLSVASVKLACRSVGAYARIRTQFRMPIGRFEGVEEALAYLCGNTYSIEAARLLTISAIQSGETPALASAITKQYLTERMRNSVNRGMDIQGGAAIVLGPRNFMGRMYQSVPISITVEGANILTRTLIVFGQGVMRAHPFVFKEIEAAADPDRNKSSAKFDQAFFGHIGFALSNFIRVFVSQITRGYLLPSPTGGFTGRYYQKLGAMSSAFAVTTEAAMMLLGGGLRRKEKLSGRLADCLGNMYIASAILKKFEDDGRPEEDIPMVKWSFEEALYEAQEGLNGFIDNVPGSIASAMLRALVFPFGPPFKLPSDKLGHKVAGIILSPGAARERLTRGIYIPENKEEQIRRIEDTLEMVIAAEPVEKKVRSAIKEGKIESAGREAQFEEAVTSGVITKEEKEIVLNADKARFEVVSVDEFPKDFRERKGKE</sequence>
<gene>
    <name evidence="17" type="ORF">MNBD_NITROSPINAE02-1425</name>
</gene>
<evidence type="ECO:0000256" key="4">
    <source>
        <dbReference type="ARBA" id="ARBA00012033"/>
    </source>
</evidence>
<proteinExistence type="inferred from homology"/>
<dbReference type="NCBIfam" id="NF009586">
    <property type="entry name" value="PRK13026.1"/>
    <property type="match status" value="1"/>
</dbReference>
<dbReference type="UniPathway" id="UPA00659"/>
<dbReference type="PANTHER" id="PTHR48083:SF33">
    <property type="entry name" value="ACYL-COENZYME A DEHYDROGENASE"/>
    <property type="match status" value="1"/>
</dbReference>
<evidence type="ECO:0000259" key="16">
    <source>
        <dbReference type="Pfam" id="PF09317"/>
    </source>
</evidence>
<evidence type="ECO:0000256" key="3">
    <source>
        <dbReference type="ARBA" id="ARBA00009347"/>
    </source>
</evidence>
<dbReference type="EC" id="1.3.8.8" evidence="5"/>
<dbReference type="InterPro" id="IPR009100">
    <property type="entry name" value="AcylCoA_DH/oxidase_NM_dom_sf"/>
</dbReference>
<comment type="pathway">
    <text evidence="2">Lipid metabolism; fatty acid beta-oxidation.</text>
</comment>
<feature type="domain" description="Acyl-CoA dehydrogenase/oxidase C-terminal" evidence="13">
    <location>
        <begin position="365"/>
        <end position="512"/>
    </location>
</feature>
<name>A0A3B1CTH0_9ZZZZ</name>
<dbReference type="FunFam" id="1.10.540.10:FF:000004">
    <property type="entry name" value="Acyl-CoA dehydrogenase"/>
    <property type="match status" value="1"/>
</dbReference>
<dbReference type="GO" id="GO:0070991">
    <property type="term" value="F:medium-chain fatty acyl-CoA dehydrogenase activity"/>
    <property type="evidence" value="ECO:0007669"/>
    <property type="project" value="UniProtKB-EC"/>
</dbReference>
<feature type="domain" description="Acyl-CoA oxidase/dehydrogenase middle" evidence="14">
    <location>
        <begin position="242"/>
        <end position="340"/>
    </location>
</feature>
<dbReference type="GO" id="GO:0004466">
    <property type="term" value="F:long-chain fatty acyl-CoA dehydrogenase activity"/>
    <property type="evidence" value="ECO:0007669"/>
    <property type="project" value="UniProtKB-EC"/>
</dbReference>
<dbReference type="Gene3D" id="1.20.140.10">
    <property type="entry name" value="Butyryl-CoA Dehydrogenase, subunit A, domain 3"/>
    <property type="match status" value="1"/>
</dbReference>
<dbReference type="InterPro" id="IPR009075">
    <property type="entry name" value="AcylCo_DH/oxidase_C"/>
</dbReference>
<evidence type="ECO:0000256" key="1">
    <source>
        <dbReference type="ARBA" id="ARBA00001974"/>
    </source>
</evidence>
<reference evidence="17" key="1">
    <citation type="submission" date="2018-06" db="EMBL/GenBank/DDBJ databases">
        <authorList>
            <person name="Zhirakovskaya E."/>
        </authorList>
    </citation>
    <scope>NUCLEOTIDE SEQUENCE</scope>
</reference>
<evidence type="ECO:0000256" key="5">
    <source>
        <dbReference type="ARBA" id="ARBA00012040"/>
    </source>
</evidence>
<accession>A0A3B1CTH0</accession>
<feature type="transmembrane region" description="Helical" evidence="12">
    <location>
        <begin position="7"/>
        <end position="38"/>
    </location>
</feature>
<dbReference type="InterPro" id="IPR006089">
    <property type="entry name" value="Acyl-CoA_DH_CS"/>
</dbReference>